<feature type="region of interest" description="Disordered" evidence="13">
    <location>
        <begin position="961"/>
        <end position="1041"/>
    </location>
</feature>
<dbReference type="GO" id="GO:0004930">
    <property type="term" value="F:G protein-coupled receptor activity"/>
    <property type="evidence" value="ECO:0007669"/>
    <property type="project" value="UniProtKB-KW"/>
</dbReference>
<accession>A0A2A6B826</accession>
<keyword evidence="4 14" id="KW-0812">Transmembrane</keyword>
<dbReference type="PROSITE" id="PS50221">
    <property type="entry name" value="GAIN_B"/>
    <property type="match status" value="1"/>
</dbReference>
<feature type="domain" description="GAIN-B" evidence="16">
    <location>
        <begin position="398"/>
        <end position="565"/>
    </location>
</feature>
<evidence type="ECO:0000259" key="17">
    <source>
        <dbReference type="PROSITE" id="PS50228"/>
    </source>
</evidence>
<organism evidence="19 20">
    <name type="scientific">Pristionchus pacificus</name>
    <name type="common">Parasitic nematode worm</name>
    <dbReference type="NCBI Taxonomy" id="54126"/>
    <lineage>
        <taxon>Eukaryota</taxon>
        <taxon>Metazoa</taxon>
        <taxon>Ecdysozoa</taxon>
        <taxon>Nematoda</taxon>
        <taxon>Chromadorea</taxon>
        <taxon>Rhabditida</taxon>
        <taxon>Rhabditina</taxon>
        <taxon>Diplogasteromorpha</taxon>
        <taxon>Diplogasteroidea</taxon>
        <taxon>Neodiplogasteridae</taxon>
        <taxon>Pristionchus</taxon>
    </lineage>
</organism>
<comment type="subcellular location">
    <subcellularLocation>
        <location evidence="1">Cell membrane</location>
        <topology evidence="1">Multi-pass membrane protein</topology>
    </subcellularLocation>
</comment>
<feature type="transmembrane region" description="Helical" evidence="14">
    <location>
        <begin position="679"/>
        <end position="697"/>
    </location>
</feature>
<evidence type="ECO:0000256" key="3">
    <source>
        <dbReference type="ARBA" id="ARBA00022475"/>
    </source>
</evidence>
<dbReference type="FunFam" id="2.60.220.50:FF:000067">
    <property type="entry name" value="Uncharacterized protein"/>
    <property type="match status" value="1"/>
</dbReference>
<proteinExistence type="inferred from homology"/>
<keyword evidence="12" id="KW-0807">Transducer</keyword>
<feature type="transmembrane region" description="Helical" evidence="14">
    <location>
        <begin position="612"/>
        <end position="631"/>
    </location>
</feature>
<dbReference type="GO" id="GO:0097264">
    <property type="term" value="P:self proteolysis"/>
    <property type="evidence" value="ECO:0007669"/>
    <property type="project" value="UniProtKB-ARBA"/>
</dbReference>
<feature type="chain" id="PRO_5043736114" evidence="15">
    <location>
        <begin position="22"/>
        <end position="1065"/>
    </location>
</feature>
<dbReference type="CDD" id="cd22823">
    <property type="entry name" value="Gal_Rha_Lectin"/>
    <property type="match status" value="1"/>
</dbReference>
<keyword evidence="20" id="KW-1185">Reference proteome</keyword>
<feature type="transmembrane region" description="Helical" evidence="14">
    <location>
        <begin position="573"/>
        <end position="600"/>
    </location>
</feature>
<gene>
    <name evidence="19" type="primary">WBGene00112280</name>
</gene>
<keyword evidence="11" id="KW-0675">Receptor</keyword>
<evidence type="ECO:0000256" key="9">
    <source>
        <dbReference type="ARBA" id="ARBA00023136"/>
    </source>
</evidence>
<evidence type="ECO:0000256" key="4">
    <source>
        <dbReference type="ARBA" id="ARBA00022692"/>
    </source>
</evidence>
<evidence type="ECO:0000313" key="19">
    <source>
        <dbReference type="EnsemblMetazoa" id="PPA22726.1"/>
    </source>
</evidence>
<feature type="domain" description="G-protein coupled receptors family 2 profile 2" evidence="18">
    <location>
        <begin position="574"/>
        <end position="818"/>
    </location>
</feature>
<reference evidence="19" key="2">
    <citation type="submission" date="2022-06" db="UniProtKB">
        <authorList>
            <consortium name="EnsemblMetazoa"/>
        </authorList>
    </citation>
    <scope>IDENTIFICATION</scope>
    <source>
        <strain evidence="19">PS312</strain>
    </source>
</reference>
<evidence type="ECO:0000259" key="18">
    <source>
        <dbReference type="PROSITE" id="PS50261"/>
    </source>
</evidence>
<dbReference type="InterPro" id="IPR000832">
    <property type="entry name" value="GPCR_2_secretin-like"/>
</dbReference>
<feature type="compositionally biased region" description="Low complexity" evidence="13">
    <location>
        <begin position="996"/>
        <end position="1019"/>
    </location>
</feature>
<feature type="compositionally biased region" description="Low complexity" evidence="13">
    <location>
        <begin position="1026"/>
        <end position="1036"/>
    </location>
</feature>
<dbReference type="Pfam" id="PF01825">
    <property type="entry name" value="GPS"/>
    <property type="match status" value="1"/>
</dbReference>
<dbReference type="InterPro" id="IPR036445">
    <property type="entry name" value="GPCR_2_extracell_dom_sf"/>
</dbReference>
<dbReference type="Gene3D" id="2.60.220.50">
    <property type="match status" value="1"/>
</dbReference>
<feature type="transmembrane region" description="Helical" evidence="14">
    <location>
        <begin position="764"/>
        <end position="788"/>
    </location>
</feature>
<keyword evidence="3" id="KW-1003">Cell membrane</keyword>
<name>A0A2A6B826_PRIPA</name>
<dbReference type="Gene3D" id="2.60.120.740">
    <property type="match status" value="1"/>
</dbReference>
<dbReference type="SMART" id="SM00303">
    <property type="entry name" value="GPS"/>
    <property type="match status" value="1"/>
</dbReference>
<evidence type="ECO:0000256" key="13">
    <source>
        <dbReference type="SAM" id="MobiDB-lite"/>
    </source>
</evidence>
<evidence type="ECO:0000256" key="6">
    <source>
        <dbReference type="ARBA" id="ARBA00022734"/>
    </source>
</evidence>
<dbReference type="PROSITE" id="PS50261">
    <property type="entry name" value="G_PROTEIN_RECEP_F2_4"/>
    <property type="match status" value="1"/>
</dbReference>
<dbReference type="InterPro" id="IPR043159">
    <property type="entry name" value="Lectin_gal-bd_sf"/>
</dbReference>
<evidence type="ECO:0000256" key="1">
    <source>
        <dbReference type="ARBA" id="ARBA00004651"/>
    </source>
</evidence>
<keyword evidence="10" id="KW-1015">Disulfide bond</keyword>
<dbReference type="AlphaFoldDB" id="A0A2A6B826"/>
<comment type="similarity">
    <text evidence="2">Belongs to the G-protein coupled receptor 2 family. LN-TM7 subfamily.</text>
</comment>
<dbReference type="PANTHER" id="PTHR12011">
    <property type="entry name" value="ADHESION G-PROTEIN COUPLED RECEPTOR"/>
    <property type="match status" value="1"/>
</dbReference>
<dbReference type="EnsemblMetazoa" id="PPA22726.1">
    <property type="protein sequence ID" value="PPA22726.1"/>
    <property type="gene ID" value="WBGene00112280"/>
</dbReference>
<feature type="compositionally biased region" description="Pro residues" evidence="13">
    <location>
        <begin position="980"/>
        <end position="995"/>
    </location>
</feature>
<keyword evidence="8" id="KW-0297">G-protein coupled receptor</keyword>
<dbReference type="Proteomes" id="UP000005239">
    <property type="component" value="Unassembled WGS sequence"/>
</dbReference>
<dbReference type="Pfam" id="PF02140">
    <property type="entry name" value="SUEL_Lectin"/>
    <property type="match status" value="1"/>
</dbReference>
<keyword evidence="6" id="KW-0430">Lectin</keyword>
<dbReference type="GO" id="GO:0005886">
    <property type="term" value="C:plasma membrane"/>
    <property type="evidence" value="ECO:0000318"/>
    <property type="project" value="GO_Central"/>
</dbReference>
<feature type="domain" description="SUEL-type lectin" evidence="17">
    <location>
        <begin position="32"/>
        <end position="121"/>
    </location>
</feature>
<feature type="signal peptide" evidence="15">
    <location>
        <begin position="1"/>
        <end position="21"/>
    </location>
</feature>
<reference evidence="20" key="1">
    <citation type="journal article" date="2008" name="Nat. Genet.">
        <title>The Pristionchus pacificus genome provides a unique perspective on nematode lifestyle and parasitism.</title>
        <authorList>
            <person name="Dieterich C."/>
            <person name="Clifton S.W."/>
            <person name="Schuster L.N."/>
            <person name="Chinwalla A."/>
            <person name="Delehaunty K."/>
            <person name="Dinkelacker I."/>
            <person name="Fulton L."/>
            <person name="Fulton R."/>
            <person name="Godfrey J."/>
            <person name="Minx P."/>
            <person name="Mitreva M."/>
            <person name="Roeseler W."/>
            <person name="Tian H."/>
            <person name="Witte H."/>
            <person name="Yang S.P."/>
            <person name="Wilson R.K."/>
            <person name="Sommer R.J."/>
        </authorList>
    </citation>
    <scope>NUCLEOTIDE SEQUENCE [LARGE SCALE GENOMIC DNA]</scope>
    <source>
        <strain evidence="20">PS312</strain>
    </source>
</reference>
<evidence type="ECO:0000256" key="14">
    <source>
        <dbReference type="SAM" id="Phobius"/>
    </source>
</evidence>
<feature type="transmembrane region" description="Helical" evidence="14">
    <location>
        <begin position="794"/>
        <end position="817"/>
    </location>
</feature>
<evidence type="ECO:0000313" key="20">
    <source>
        <dbReference type="Proteomes" id="UP000005239"/>
    </source>
</evidence>
<evidence type="ECO:0000256" key="12">
    <source>
        <dbReference type="ARBA" id="ARBA00023224"/>
    </source>
</evidence>
<dbReference type="OrthoDB" id="1100386at2759"/>
<protein>
    <submittedName>
        <fullName evidence="19">Lat-1</fullName>
    </submittedName>
</protein>
<evidence type="ECO:0000256" key="2">
    <source>
        <dbReference type="ARBA" id="ARBA00010933"/>
    </source>
</evidence>
<keyword evidence="5 15" id="KW-0732">Signal</keyword>
<dbReference type="InterPro" id="IPR000922">
    <property type="entry name" value="Lectin_gal-bd_dom"/>
</dbReference>
<evidence type="ECO:0000256" key="7">
    <source>
        <dbReference type="ARBA" id="ARBA00022989"/>
    </source>
</evidence>
<dbReference type="InterPro" id="IPR057244">
    <property type="entry name" value="GAIN_B"/>
</dbReference>
<dbReference type="InterPro" id="IPR046338">
    <property type="entry name" value="GAIN_dom_sf"/>
</dbReference>
<dbReference type="FunFam" id="1.20.1070.10:FF:000352">
    <property type="entry name" value="Latrophilin-like protein 1"/>
    <property type="match status" value="1"/>
</dbReference>
<dbReference type="PANTHER" id="PTHR12011:SF347">
    <property type="entry name" value="FI21270P1-RELATED"/>
    <property type="match status" value="1"/>
</dbReference>
<evidence type="ECO:0000256" key="10">
    <source>
        <dbReference type="ARBA" id="ARBA00023157"/>
    </source>
</evidence>
<dbReference type="PRINTS" id="PR00249">
    <property type="entry name" value="GPCRSECRETIN"/>
</dbReference>
<dbReference type="Pfam" id="PF00002">
    <property type="entry name" value="7tm_2"/>
    <property type="match status" value="1"/>
</dbReference>
<sequence length="1065" mass="118018">MRLKIFLLLLLISPLLTALSARNEDGKYEVEGCDGETAVLECPPSFSIFNITANYGRMSINSCNDANAEYPTNCLNFEQTKAILEKHCSSRQLCSLLVSTRVFGDPCEGISKYLTATFTCAIVFGVYSRCNSSSSCSVKATVANFGLPKNGDDDCVYRDGAFFLSVIYHCQSTTSPSTTTVATEDVSIDSTIEEEEENKVTTSFPIVKRCPSRRYRDVDWKETEGGKRSISLCPHNAVGNSTWRQVALSISCRCLICLSSGSWSKEGPSFTQCASKEIIRSIDDIKRAKKLKDNTGLDKTMDQLVISIEKKKTMGKDLSLILDFVHEITPILSKQSTMIGETKKEEYRKMSMEIIGGMIDSPSVWESGWNDEEKKGLALRYLDSIDTIFLSTTKQQFYFNEAIKPMISGEIGPVIRNGGKSVRIPSLNIGDSAILPPEMFSSHDSINILFSSTKNLAKYLPPSIRPFSSESSRIVSNIVTISHVFDHQVKKVHLFKDKITVVFDHSSPLDGLINPQCVWWDSSYHNGGDWSSVGCSLLSHDEKSTKCQCDHLTHFAVLMDVSGMKLSSFDQSLLVLLTQIGCGISIGCLLLSFICFFLFSRNGGDRIFIHKCLCLTLAMAQGIFVFFIQSRDNEIGCRIISSLLLYFFLSSLLWMFIEGVQLYFLLVDVFYSKSRRLKFFLFCFGLPLLIVGISNYAEGESMISDNYCWLSSGSWLMWFSFVLPVLLIMISNFLFLLLAICIAMRRSSNGYMPCKHPSDTKPCAWIKGSIALMALLGLTWSFGFYFIYDSSNQLFAYAFTVLNTLQGLFIFLLHVVFNQKMRSDISEWLSRHGCLCTSSPSLSDSSTRRTANAFSPSNDSTALFIGGECSDSWIPSRGGGGMYGGGLPYPTHEDIMRHHLYHQQHNGGDYGGGNSTYDYATIAYGDMMPGRGQYVSRPSSHMSYAPPPYLRYGMIPPIDSLPQSNGYGGNGGVTRLNHPRLPPPQGQPPLPPSSSPPSLQSSRISPPSSSIRGGVSSLPFRRPPSSDDSAYSDSSSMLQSEVTVDGATVLRMNLGRNTSLIQQDL</sequence>
<dbReference type="GO" id="GO:0007166">
    <property type="term" value="P:cell surface receptor signaling pathway"/>
    <property type="evidence" value="ECO:0007669"/>
    <property type="project" value="InterPro"/>
</dbReference>
<evidence type="ECO:0000256" key="15">
    <source>
        <dbReference type="SAM" id="SignalP"/>
    </source>
</evidence>
<dbReference type="InterPro" id="IPR000203">
    <property type="entry name" value="GPS"/>
</dbReference>
<keyword evidence="9 14" id="KW-0472">Membrane</keyword>
<dbReference type="PROSITE" id="PS50228">
    <property type="entry name" value="SUEL_LECTIN"/>
    <property type="match status" value="1"/>
</dbReference>
<accession>A0A8R1YJN3</accession>
<dbReference type="Gene3D" id="1.20.1070.10">
    <property type="entry name" value="Rhodopsin 7-helix transmembrane proteins"/>
    <property type="match status" value="1"/>
</dbReference>
<evidence type="ECO:0000256" key="5">
    <source>
        <dbReference type="ARBA" id="ARBA00022729"/>
    </source>
</evidence>
<dbReference type="Gene3D" id="4.10.1240.10">
    <property type="entry name" value="GPCR, family 2, extracellular hormone receptor domain"/>
    <property type="match status" value="1"/>
</dbReference>
<evidence type="ECO:0000256" key="8">
    <source>
        <dbReference type="ARBA" id="ARBA00023040"/>
    </source>
</evidence>
<feature type="transmembrane region" description="Helical" evidence="14">
    <location>
        <begin position="717"/>
        <end position="743"/>
    </location>
</feature>
<dbReference type="GO" id="GO:0004175">
    <property type="term" value="F:endopeptidase activity"/>
    <property type="evidence" value="ECO:0007669"/>
    <property type="project" value="UniProtKB-ARBA"/>
</dbReference>
<evidence type="ECO:0000256" key="11">
    <source>
        <dbReference type="ARBA" id="ARBA00023170"/>
    </source>
</evidence>
<dbReference type="InterPro" id="IPR017981">
    <property type="entry name" value="GPCR_2-like_7TM"/>
</dbReference>
<feature type="transmembrane region" description="Helical" evidence="14">
    <location>
        <begin position="643"/>
        <end position="667"/>
    </location>
</feature>
<dbReference type="GO" id="GO:0030246">
    <property type="term" value="F:carbohydrate binding"/>
    <property type="evidence" value="ECO:0007669"/>
    <property type="project" value="UniProtKB-KW"/>
</dbReference>
<evidence type="ECO:0000259" key="16">
    <source>
        <dbReference type="PROSITE" id="PS50221"/>
    </source>
</evidence>
<keyword evidence="7 14" id="KW-1133">Transmembrane helix</keyword>